<dbReference type="Gene3D" id="3.40.50.300">
    <property type="entry name" value="P-loop containing nucleotide triphosphate hydrolases"/>
    <property type="match status" value="2"/>
</dbReference>
<organism evidence="9 10">
    <name type="scientific">Cyanidiococcus yangmingshanensis</name>
    <dbReference type="NCBI Taxonomy" id="2690220"/>
    <lineage>
        <taxon>Eukaryota</taxon>
        <taxon>Rhodophyta</taxon>
        <taxon>Bangiophyceae</taxon>
        <taxon>Cyanidiales</taxon>
        <taxon>Cyanidiaceae</taxon>
        <taxon>Cyanidiococcus</taxon>
    </lineage>
</organism>
<feature type="region of interest" description="Disordered" evidence="6">
    <location>
        <begin position="963"/>
        <end position="1059"/>
    </location>
</feature>
<dbReference type="InterPro" id="IPR027417">
    <property type="entry name" value="P-loop_NTPase"/>
</dbReference>
<protein>
    <submittedName>
        <fullName evidence="9">NFX1-type zinc finger-containing protein 1</fullName>
    </submittedName>
</protein>
<dbReference type="InterPro" id="IPR041679">
    <property type="entry name" value="DNA2/NAM7-like_C"/>
</dbReference>
<feature type="region of interest" description="Disordered" evidence="6">
    <location>
        <begin position="130"/>
        <end position="150"/>
    </location>
</feature>
<evidence type="ECO:0000313" key="10">
    <source>
        <dbReference type="Proteomes" id="UP000530660"/>
    </source>
</evidence>
<dbReference type="PANTHER" id="PTHR43788">
    <property type="entry name" value="DNA2/NAM7 HELICASE FAMILY MEMBER"/>
    <property type="match status" value="1"/>
</dbReference>
<feature type="domain" description="DNA2/NAM7 helicase helicase" evidence="7">
    <location>
        <begin position="1268"/>
        <end position="1345"/>
    </location>
</feature>
<evidence type="ECO:0000256" key="6">
    <source>
        <dbReference type="SAM" id="MobiDB-lite"/>
    </source>
</evidence>
<feature type="region of interest" description="Disordered" evidence="6">
    <location>
        <begin position="810"/>
        <end position="836"/>
    </location>
</feature>
<sequence length="1761" mass="195798">MVATACLGLESLDTSANGRKKGLEEALEATRYSHASQRVAFVSVLFAASTSQLQSSAICDLVGRKPAPRARNRYRWRQRCSCAGRVRGSEWAGGSLTDGRAFLGLNVLNRRTQAFICLLLSASLESRNDEEPELPLEPSECSSRQPSNPSATWAQLLPLPPTMLATFAGSAFESYMMLLDRVISLRFRRNRDRINGASELDQTYNTEGTAWDRATRASMLHQQRVRGRCQADAVTEASVPPLSSFRPRPPILKGLVFSGREFEREFIEYLERRGHEVVRCQTLAETLRAMERGAAIIAQAPLSFEILHGRADLLIRERVESAGDGTVPLDPPWDPFLEPRPPSSALPPGSRWIATVPQAQWSSHHLYRYTVCECKLAQQVQVEFPIQAMAYLWMLRAFERRQYSDLGYWPRFYLCLDIDADAHVGQVLCRRTAEFSLYFEAKLEEMMALVRREGTRLLDAKLVELPKRIIEALSSLDMLVSMRESRRKLARYAYAAAVIERYHQSLLLVAEMRPADARLLYGCGIRTLPGLATLTVGERRLCDGIPNWRLAEYVHQARLLARKLGSNDDDGGAGPLYERRANAAKDVMRLLPASSPMDMYLVYMSSYDRFYFLLGTWCPGQEPAPRYLWASTPEDAAMLLQRFLKKVQASLRKDPNLHVYHFGALDRHALMEVSMAAHDADVQAAVDSLPLVDLRHILRACLHIGHEDPYTLWSLERIIRPAARSADDIPVSPQLQAAELYERYRIAQRYRKTASARILRYRILSLNIWACQLLEETAAWLRKHLGGPTADVTTNGSASPACATAATMSAAAQRRHSATTHDGNENGVSLRQTEPRRWVPKADDAHVRESPGDADAAYSFRRNGELGRAPSPSTPFVAMMQMLESERANDIPEKDAMMLSLHVRKELPADDPMRDLVDYIRCESKIEWQYLRWRQRPEIALDIDFYDDPDVIVDAVVVACQEAASTSPPEESQLAPGPKETSASTSLPDDARATTPPTAQRNDRAKPLTSRRRSTSTTLVKEVGACSDEMIPDRLQTSDASRPLRDASSAGDDPHDPVESLAHHVLGLNHGSDAVPDASRIPETQRPTNLEISKTGQCPTPMPNVVVSAEWIASSDSAERQPDQRLGSRVERTTIFVHFPCEQRIYPENGEWQVSILAGDAYVLIPSARLRFVGSDRCTIEVDRATAALYLTTGTRLPRIVRRPAFFRRLSSILGLCVAATRPEQAVLAARYLRRERPFPELARVKEPYRSAEDITQVVDALYRITDGRVVLIQGPPGSGKTHTIAECVGDLLCRAPQDGRRLRIGICANAHTAIDQVLHALLRCLHRQGIMDTAQYIWRIGQRKQCSLPSGAVHLTSRCPTLTELSDERRPFSVIAGTAFALSHIYLRGQLDYLFVDEAGQLPRAYFVAMLPNVRRAAILVGDQMQLSAVSANGSLLPSRRPLTGGESSLTYLLGPETSVIGPEWGWFLPTSRRMSPSLCRFISTTFYEGRLQWHPSVEGRCVWDLHQGKARTGLGFLAVDSSWSLDFAGSEVLLSRWKREVGTILRLVWRLVDGSRYQLCLSSETNLDSAARRPITADDILIVAPYNEQVTALRAAFSHWAAAGASSSTVRTNATAGESTGDDSLEQTTRRRACSVPLIGTVDKFQGQERPIAIMSLCAPEWEGDTEADVAGASRASTIHESIAFVLDSRRLNVALSRAQCLAIVVGEGRLGVGTARHIESVAAMNLFLRLRAHATPWTGADLVDDNGHVSVPEPAQSP</sequence>
<dbReference type="SUPFAM" id="SSF52540">
    <property type="entry name" value="P-loop containing nucleoside triphosphate hydrolases"/>
    <property type="match status" value="1"/>
</dbReference>
<feature type="domain" description="DNA2/NAM7 helicase-like C-terminal" evidence="8">
    <location>
        <begin position="1469"/>
        <end position="1710"/>
    </location>
</feature>
<keyword evidence="5" id="KW-0067">ATP-binding</keyword>
<dbReference type="CDD" id="cd18808">
    <property type="entry name" value="SF1_C_Upf1"/>
    <property type="match status" value="1"/>
</dbReference>
<gene>
    <name evidence="9" type="primary">ZNFX1</name>
    <name evidence="9" type="ORF">F1559_004466</name>
</gene>
<dbReference type="PANTHER" id="PTHR43788:SF8">
    <property type="entry name" value="DNA-BINDING PROTEIN SMUBP-2"/>
    <property type="match status" value="1"/>
</dbReference>
<proteinExistence type="inferred from homology"/>
<dbReference type="Pfam" id="PF13086">
    <property type="entry name" value="AAA_11"/>
    <property type="match status" value="1"/>
</dbReference>
<evidence type="ECO:0000259" key="8">
    <source>
        <dbReference type="Pfam" id="PF13087"/>
    </source>
</evidence>
<keyword evidence="4" id="KW-0347">Helicase</keyword>
<dbReference type="InterPro" id="IPR047187">
    <property type="entry name" value="SF1_C_Upf1"/>
</dbReference>
<dbReference type="CDD" id="cd17934">
    <property type="entry name" value="DEXXQc_Upf1-like"/>
    <property type="match status" value="1"/>
</dbReference>
<dbReference type="Proteomes" id="UP000530660">
    <property type="component" value="Unassembled WGS sequence"/>
</dbReference>
<keyword evidence="3" id="KW-0378">Hydrolase</keyword>
<evidence type="ECO:0000256" key="1">
    <source>
        <dbReference type="ARBA" id="ARBA00007913"/>
    </source>
</evidence>
<keyword evidence="10" id="KW-1185">Reference proteome</keyword>
<dbReference type="OrthoDB" id="6513042at2759"/>
<evidence type="ECO:0000259" key="7">
    <source>
        <dbReference type="Pfam" id="PF13086"/>
    </source>
</evidence>
<comment type="similarity">
    <text evidence="1">Belongs to the DNA2/NAM7 helicase family.</text>
</comment>
<evidence type="ECO:0000313" key="9">
    <source>
        <dbReference type="EMBL" id="KAF6002854.1"/>
    </source>
</evidence>
<evidence type="ECO:0000256" key="2">
    <source>
        <dbReference type="ARBA" id="ARBA00022741"/>
    </source>
</evidence>
<comment type="caution">
    <text evidence="9">The sequence shown here is derived from an EMBL/GenBank/DDBJ whole genome shotgun (WGS) entry which is preliminary data.</text>
</comment>
<evidence type="ECO:0000256" key="4">
    <source>
        <dbReference type="ARBA" id="ARBA00022806"/>
    </source>
</evidence>
<name>A0A7J7IJD0_9RHOD</name>
<dbReference type="InterPro" id="IPR050534">
    <property type="entry name" value="Coronavir_polyprotein_1ab"/>
</dbReference>
<accession>A0A7J7IJD0</accession>
<dbReference type="GO" id="GO:0043139">
    <property type="term" value="F:5'-3' DNA helicase activity"/>
    <property type="evidence" value="ECO:0007669"/>
    <property type="project" value="TreeGrafter"/>
</dbReference>
<evidence type="ECO:0000256" key="5">
    <source>
        <dbReference type="ARBA" id="ARBA00022840"/>
    </source>
</evidence>
<dbReference type="EMBL" id="VWRR01000009">
    <property type="protein sequence ID" value="KAF6002854.1"/>
    <property type="molecule type" value="Genomic_DNA"/>
</dbReference>
<reference evidence="9 10" key="1">
    <citation type="journal article" date="2020" name="J. Phycol.">
        <title>Comparative genome analysis reveals Cyanidiococcus gen. nov., a new extremophilic red algal genus sister to Cyanidioschyzon (Cyanidioschyzonaceae, Rhodophyta).</title>
        <authorList>
            <person name="Liu S.-L."/>
            <person name="Chiang Y.-R."/>
            <person name="Yoon H.S."/>
            <person name="Fu H.-Y."/>
        </authorList>
    </citation>
    <scope>NUCLEOTIDE SEQUENCE [LARGE SCALE GENOMIC DNA]</scope>
    <source>
        <strain evidence="9 10">THAL066</strain>
    </source>
</reference>
<dbReference type="GO" id="GO:0005524">
    <property type="term" value="F:ATP binding"/>
    <property type="evidence" value="ECO:0007669"/>
    <property type="project" value="UniProtKB-KW"/>
</dbReference>
<dbReference type="InterPro" id="IPR041677">
    <property type="entry name" value="DNA2/NAM7_AAA_11"/>
</dbReference>
<dbReference type="GO" id="GO:0016787">
    <property type="term" value="F:hydrolase activity"/>
    <property type="evidence" value="ECO:0007669"/>
    <property type="project" value="UniProtKB-KW"/>
</dbReference>
<evidence type="ECO:0000256" key="3">
    <source>
        <dbReference type="ARBA" id="ARBA00022801"/>
    </source>
</evidence>
<dbReference type="Pfam" id="PF13087">
    <property type="entry name" value="AAA_12"/>
    <property type="match status" value="1"/>
</dbReference>
<keyword evidence="2" id="KW-0547">Nucleotide-binding</keyword>